<comment type="caution">
    <text evidence="1">The sequence shown here is derived from an EMBL/GenBank/DDBJ whole genome shotgun (WGS) entry which is preliminary data.</text>
</comment>
<reference evidence="1 2" key="1">
    <citation type="journal article" date="2020" name="Nat. Food">
        <title>A phased Vanilla planifolia genome enables genetic improvement of flavour and production.</title>
        <authorList>
            <person name="Hasing T."/>
            <person name="Tang H."/>
            <person name="Brym M."/>
            <person name="Khazi F."/>
            <person name="Huang T."/>
            <person name="Chambers A.H."/>
        </authorList>
    </citation>
    <scope>NUCLEOTIDE SEQUENCE [LARGE SCALE GENOMIC DNA]</scope>
    <source>
        <tissue evidence="1">Leaf</tissue>
    </source>
</reference>
<sequence length="56" mass="6447">MVNENEVGETALLWQQRRTLDVVVELLKYTDKEGVTRKNRSGFDALHVAAREGHHE</sequence>
<evidence type="ECO:0000313" key="1">
    <source>
        <dbReference type="EMBL" id="KAG0464609.1"/>
    </source>
</evidence>
<dbReference type="EMBL" id="JADCNM010000010">
    <property type="protein sequence ID" value="KAG0464609.1"/>
    <property type="molecule type" value="Genomic_DNA"/>
</dbReference>
<dbReference type="SUPFAM" id="SSF48403">
    <property type="entry name" value="Ankyrin repeat"/>
    <property type="match status" value="1"/>
</dbReference>
<accession>A0A835Q7Q5</accession>
<organism evidence="1 2">
    <name type="scientific">Vanilla planifolia</name>
    <name type="common">Vanilla</name>
    <dbReference type="NCBI Taxonomy" id="51239"/>
    <lineage>
        <taxon>Eukaryota</taxon>
        <taxon>Viridiplantae</taxon>
        <taxon>Streptophyta</taxon>
        <taxon>Embryophyta</taxon>
        <taxon>Tracheophyta</taxon>
        <taxon>Spermatophyta</taxon>
        <taxon>Magnoliopsida</taxon>
        <taxon>Liliopsida</taxon>
        <taxon>Asparagales</taxon>
        <taxon>Orchidaceae</taxon>
        <taxon>Vanilloideae</taxon>
        <taxon>Vanilleae</taxon>
        <taxon>Vanilla</taxon>
    </lineage>
</organism>
<dbReference type="InterPro" id="IPR036770">
    <property type="entry name" value="Ankyrin_rpt-contain_sf"/>
</dbReference>
<dbReference type="OrthoDB" id="539213at2759"/>
<protein>
    <submittedName>
        <fullName evidence="1">Uncharacterized protein</fullName>
    </submittedName>
</protein>
<evidence type="ECO:0000313" key="2">
    <source>
        <dbReference type="Proteomes" id="UP000639772"/>
    </source>
</evidence>
<dbReference type="Proteomes" id="UP000639772">
    <property type="component" value="Chromosome 10"/>
</dbReference>
<name>A0A835Q7Q5_VANPL</name>
<gene>
    <name evidence="1" type="ORF">HPP92_018773</name>
</gene>
<dbReference type="AlphaFoldDB" id="A0A835Q7Q5"/>
<proteinExistence type="predicted"/>
<dbReference type="Gene3D" id="1.25.40.20">
    <property type="entry name" value="Ankyrin repeat-containing domain"/>
    <property type="match status" value="1"/>
</dbReference>